<keyword evidence="2" id="KW-1185">Reference proteome</keyword>
<dbReference type="Proteomes" id="UP000317043">
    <property type="component" value="Unassembled WGS sequence"/>
</dbReference>
<dbReference type="RefSeq" id="WP_142036705.1">
    <property type="nucleotide sequence ID" value="NZ_JBHTGS010000001.1"/>
</dbReference>
<evidence type="ECO:0000313" key="1">
    <source>
        <dbReference type="EMBL" id="TQL75986.1"/>
    </source>
</evidence>
<comment type="caution">
    <text evidence="1">The sequence shown here is derived from an EMBL/GenBank/DDBJ whole genome shotgun (WGS) entry which is preliminary data.</text>
</comment>
<dbReference type="AlphaFoldDB" id="A0A543ATY5"/>
<evidence type="ECO:0000313" key="2">
    <source>
        <dbReference type="Proteomes" id="UP000317043"/>
    </source>
</evidence>
<reference evidence="1 2" key="1">
    <citation type="submission" date="2019-06" db="EMBL/GenBank/DDBJ databases">
        <title>Sequencing the genomes of 1000 actinobacteria strains.</title>
        <authorList>
            <person name="Klenk H.-P."/>
        </authorList>
    </citation>
    <scope>NUCLEOTIDE SEQUENCE [LARGE SCALE GENOMIC DNA]</scope>
    <source>
        <strain evidence="1 2">DSM 45928</strain>
    </source>
</reference>
<protein>
    <submittedName>
        <fullName evidence="1">Uncharacterized protein</fullName>
    </submittedName>
</protein>
<sequence length="83" mass="9243">MRELQVLRANAQYEGRSGDEFVVIASEGWKRFTVNLASQATVTFGALVPPAFSQGRVDVYASPFITHDPDDLRWKCISCLPDP</sequence>
<organism evidence="1 2">
    <name type="scientific">Stackebrandtia endophytica</name>
    <dbReference type="NCBI Taxonomy" id="1496996"/>
    <lineage>
        <taxon>Bacteria</taxon>
        <taxon>Bacillati</taxon>
        <taxon>Actinomycetota</taxon>
        <taxon>Actinomycetes</taxon>
        <taxon>Glycomycetales</taxon>
        <taxon>Glycomycetaceae</taxon>
        <taxon>Stackebrandtia</taxon>
    </lineage>
</organism>
<gene>
    <name evidence="1" type="ORF">FB566_1506</name>
</gene>
<accession>A0A543ATY5</accession>
<dbReference type="InParanoid" id="A0A543ATY5"/>
<name>A0A543ATY5_9ACTN</name>
<dbReference type="EMBL" id="VFOW01000001">
    <property type="protein sequence ID" value="TQL75986.1"/>
    <property type="molecule type" value="Genomic_DNA"/>
</dbReference>
<proteinExistence type="predicted"/>